<dbReference type="Proteomes" id="UP000250321">
    <property type="component" value="Unassembled WGS sequence"/>
</dbReference>
<keyword evidence="3" id="KW-1185">Reference proteome</keyword>
<evidence type="ECO:0000313" key="2">
    <source>
        <dbReference type="EMBL" id="PQQ03746.1"/>
    </source>
</evidence>
<reference evidence="2 3" key="1">
    <citation type="submission" date="2018-02" db="EMBL/GenBank/DDBJ databases">
        <title>Draft genome of wild Prunus yedoensis var. nudiflora.</title>
        <authorList>
            <person name="Baek S."/>
            <person name="Kim J.-H."/>
            <person name="Choi K."/>
            <person name="Kim G.-B."/>
            <person name="Cho A."/>
            <person name="Jang H."/>
            <person name="Shin C.-H."/>
            <person name="Yu H.-J."/>
            <person name="Mun J.-H."/>
        </authorList>
    </citation>
    <scope>NUCLEOTIDE SEQUENCE [LARGE SCALE GENOMIC DNA]</scope>
    <source>
        <strain evidence="3">cv. Jeju island</strain>
        <tissue evidence="2">Leaf</tissue>
    </source>
</reference>
<feature type="region of interest" description="Disordered" evidence="1">
    <location>
        <begin position="50"/>
        <end position="72"/>
    </location>
</feature>
<protein>
    <submittedName>
        <fullName evidence="2">Uncharacterized protein</fullName>
    </submittedName>
</protein>
<name>A0A314ZP60_PRUYE</name>
<gene>
    <name evidence="2" type="ORF">Pyn_08751</name>
</gene>
<proteinExistence type="predicted"/>
<accession>A0A314ZP60</accession>
<sequence>MGLTLSSPAAELLQPGRRTSPARPLLKLNRQTSPSFLLLKLGRYYQNAQARPPFSSSSATILQARPSSRTQQLFSPTRLYSSPAQPAANLHAQSQFSHPTITPRAWSHVFSKGVWVE</sequence>
<evidence type="ECO:0000313" key="3">
    <source>
        <dbReference type="Proteomes" id="UP000250321"/>
    </source>
</evidence>
<dbReference type="EMBL" id="PJQY01001310">
    <property type="protein sequence ID" value="PQQ03746.1"/>
    <property type="molecule type" value="Genomic_DNA"/>
</dbReference>
<comment type="caution">
    <text evidence="2">The sequence shown here is derived from an EMBL/GenBank/DDBJ whole genome shotgun (WGS) entry which is preliminary data.</text>
</comment>
<feature type="region of interest" description="Disordered" evidence="1">
    <location>
        <begin position="1"/>
        <end position="28"/>
    </location>
</feature>
<evidence type="ECO:0000256" key="1">
    <source>
        <dbReference type="SAM" id="MobiDB-lite"/>
    </source>
</evidence>
<dbReference type="AlphaFoldDB" id="A0A314ZP60"/>
<organism evidence="2 3">
    <name type="scientific">Prunus yedoensis var. nudiflora</name>
    <dbReference type="NCBI Taxonomy" id="2094558"/>
    <lineage>
        <taxon>Eukaryota</taxon>
        <taxon>Viridiplantae</taxon>
        <taxon>Streptophyta</taxon>
        <taxon>Embryophyta</taxon>
        <taxon>Tracheophyta</taxon>
        <taxon>Spermatophyta</taxon>
        <taxon>Magnoliopsida</taxon>
        <taxon>eudicotyledons</taxon>
        <taxon>Gunneridae</taxon>
        <taxon>Pentapetalae</taxon>
        <taxon>rosids</taxon>
        <taxon>fabids</taxon>
        <taxon>Rosales</taxon>
        <taxon>Rosaceae</taxon>
        <taxon>Amygdaloideae</taxon>
        <taxon>Amygdaleae</taxon>
        <taxon>Prunus</taxon>
    </lineage>
</organism>